<organism evidence="9 10">
    <name type="scientific">Pyrolobus fumarii (strain DSM 11204 / 1A)</name>
    <dbReference type="NCBI Taxonomy" id="694429"/>
    <lineage>
        <taxon>Archaea</taxon>
        <taxon>Thermoproteota</taxon>
        <taxon>Thermoprotei</taxon>
        <taxon>Desulfurococcales</taxon>
        <taxon>Pyrodictiaceae</taxon>
        <taxon>Pyrolobus</taxon>
    </lineage>
</organism>
<dbReference type="PROSITE" id="PS50928">
    <property type="entry name" value="ABC_TM1"/>
    <property type="match status" value="1"/>
</dbReference>
<feature type="domain" description="ABC transmembrane type-1" evidence="8">
    <location>
        <begin position="132"/>
        <end position="342"/>
    </location>
</feature>
<accession>G0EEB9</accession>
<evidence type="ECO:0000256" key="6">
    <source>
        <dbReference type="ARBA" id="ARBA00023136"/>
    </source>
</evidence>
<dbReference type="eggNOG" id="arCOG00751">
    <property type="taxonomic scope" value="Archaea"/>
</dbReference>
<name>G0EEB9_PYRF1</name>
<dbReference type="AlphaFoldDB" id="G0EEB9"/>
<dbReference type="SUPFAM" id="SSF161098">
    <property type="entry name" value="MetI-like"/>
    <property type="match status" value="1"/>
</dbReference>
<dbReference type="STRING" id="694429.Pyrfu_0944"/>
<feature type="transmembrane region" description="Helical" evidence="7">
    <location>
        <begin position="169"/>
        <end position="194"/>
    </location>
</feature>
<dbReference type="InParanoid" id="G0EEB9"/>
<evidence type="ECO:0000256" key="2">
    <source>
        <dbReference type="ARBA" id="ARBA00022448"/>
    </source>
</evidence>
<dbReference type="PANTHER" id="PTHR30465">
    <property type="entry name" value="INNER MEMBRANE ABC TRANSPORTER"/>
    <property type="match status" value="1"/>
</dbReference>
<evidence type="ECO:0000313" key="10">
    <source>
        <dbReference type="Proteomes" id="UP000001037"/>
    </source>
</evidence>
<evidence type="ECO:0000259" key="8">
    <source>
        <dbReference type="PROSITE" id="PS50928"/>
    </source>
</evidence>
<dbReference type="EMBL" id="CP002838">
    <property type="protein sequence ID" value="AEM38813.1"/>
    <property type="molecule type" value="Genomic_DNA"/>
</dbReference>
<keyword evidence="3" id="KW-1003">Cell membrane</keyword>
<gene>
    <name evidence="9" type="ordered locus">Pyrfu_0944</name>
</gene>
<feature type="transmembrane region" description="Helical" evidence="7">
    <location>
        <begin position="12"/>
        <end position="34"/>
    </location>
</feature>
<dbReference type="Gene3D" id="1.10.3720.10">
    <property type="entry name" value="MetI-like"/>
    <property type="match status" value="1"/>
</dbReference>
<evidence type="ECO:0000256" key="7">
    <source>
        <dbReference type="RuleBase" id="RU363032"/>
    </source>
</evidence>
<feature type="transmembrane region" description="Helical" evidence="7">
    <location>
        <begin position="214"/>
        <end position="235"/>
    </location>
</feature>
<dbReference type="InterPro" id="IPR035906">
    <property type="entry name" value="MetI-like_sf"/>
</dbReference>
<evidence type="ECO:0000256" key="5">
    <source>
        <dbReference type="ARBA" id="ARBA00022989"/>
    </source>
</evidence>
<feature type="transmembrane region" description="Helical" evidence="7">
    <location>
        <begin position="271"/>
        <end position="299"/>
    </location>
</feature>
<dbReference type="Proteomes" id="UP000001037">
    <property type="component" value="Chromosome"/>
</dbReference>
<evidence type="ECO:0000256" key="3">
    <source>
        <dbReference type="ARBA" id="ARBA00022475"/>
    </source>
</evidence>
<dbReference type="InterPro" id="IPR000515">
    <property type="entry name" value="MetI-like"/>
</dbReference>
<dbReference type="Pfam" id="PF00528">
    <property type="entry name" value="BPD_transp_1"/>
    <property type="match status" value="1"/>
</dbReference>
<dbReference type="HOGENOM" id="CLU_036879_1_0_2"/>
<dbReference type="FunCoup" id="G0EEB9">
    <property type="interactions" value="14"/>
</dbReference>
<comment type="similarity">
    <text evidence="7">Belongs to the binding-protein-dependent transport system permease family.</text>
</comment>
<keyword evidence="5 7" id="KW-1133">Transmembrane helix</keyword>
<evidence type="ECO:0000256" key="4">
    <source>
        <dbReference type="ARBA" id="ARBA00022692"/>
    </source>
</evidence>
<evidence type="ECO:0000313" key="9">
    <source>
        <dbReference type="EMBL" id="AEM38813.1"/>
    </source>
</evidence>
<protein>
    <submittedName>
        <fullName evidence="9">Binding-protein-dependent transport systems inner membrane component</fullName>
    </submittedName>
</protein>
<dbReference type="PANTHER" id="PTHR30465:SF45">
    <property type="entry name" value="BINDING-PROTEIN-DEPENDENT TRANSPORT SYSTEMS INNER MEMBRANE COMPONENT"/>
    <property type="match status" value="1"/>
</dbReference>
<feature type="transmembrane region" description="Helical" evidence="7">
    <location>
        <begin position="319"/>
        <end position="345"/>
    </location>
</feature>
<dbReference type="CDD" id="cd06261">
    <property type="entry name" value="TM_PBP2"/>
    <property type="match status" value="1"/>
</dbReference>
<proteinExistence type="inferred from homology"/>
<dbReference type="KEGG" id="pfm:Pyrfu_0944"/>
<keyword evidence="4 7" id="KW-0812">Transmembrane</keyword>
<feature type="transmembrane region" description="Helical" evidence="7">
    <location>
        <begin position="134"/>
        <end position="157"/>
    </location>
</feature>
<comment type="subcellular location">
    <subcellularLocation>
        <location evidence="1 7">Cell membrane</location>
        <topology evidence="1 7">Multi-pass membrane protein</topology>
    </subcellularLocation>
</comment>
<evidence type="ECO:0000256" key="1">
    <source>
        <dbReference type="ARBA" id="ARBA00004651"/>
    </source>
</evidence>
<dbReference type="GO" id="GO:0005886">
    <property type="term" value="C:plasma membrane"/>
    <property type="evidence" value="ECO:0007669"/>
    <property type="project" value="UniProtKB-SubCell"/>
</dbReference>
<sequence length="352" mass="40122">MLPTARMSIMRWLVTKALTIPIVLFVVVSILVALTTPILDQIMMKSIEVEIRRAIFTNPQYANVPMEIKLQMAERMKEELIKALGLDQPWYVKMIKYTFSLLTFQPIYARVLTTRIINPGSPDAYLIVLERIPFTVYLFTTSSILTMALAIPLGLLAARRPGGIIDRMISTWSIFSISMPWWWVAMVMIWVFAYQLRIFPGPEYQTDWTNPVSVAYRAALPVLTITLTSTGVVAYRIRSILLDILTEDFVMTERAKGVPERMLLFKHVLRVAAPPIVTMVLLTIVLSIVSGAILTEAVFNWFGLGTLYWEAVVSNDIPVILVLTYISTLLYLITRFVLDILYTILDPRIRRA</sequence>
<reference evidence="9 10" key="1">
    <citation type="journal article" date="2011" name="Stand. Genomic Sci.">
        <title>Complete genome sequence of the hyperthermophilic chemolithoautotroph Pyrolobus fumarii type strain (1A).</title>
        <authorList>
            <person name="Anderson I."/>
            <person name="Goker M."/>
            <person name="Nolan M."/>
            <person name="Lucas S."/>
            <person name="Hammon N."/>
            <person name="Deshpande S."/>
            <person name="Cheng J.F."/>
            <person name="Tapia R."/>
            <person name="Han C."/>
            <person name="Goodwin L."/>
            <person name="Pitluck S."/>
            <person name="Huntemann M."/>
            <person name="Liolios K."/>
            <person name="Ivanova N."/>
            <person name="Pagani I."/>
            <person name="Mavromatis K."/>
            <person name="Ovchinikova G."/>
            <person name="Pati A."/>
            <person name="Chen A."/>
            <person name="Palaniappan K."/>
            <person name="Land M."/>
            <person name="Hauser L."/>
            <person name="Brambilla E.M."/>
            <person name="Huber H."/>
            <person name="Yasawong M."/>
            <person name="Rohde M."/>
            <person name="Spring S."/>
            <person name="Abt B."/>
            <person name="Sikorski J."/>
            <person name="Wirth R."/>
            <person name="Detter J.C."/>
            <person name="Woyke T."/>
            <person name="Bristow J."/>
            <person name="Eisen J.A."/>
            <person name="Markowitz V."/>
            <person name="Hugenholtz P."/>
            <person name="Kyrpides N.C."/>
            <person name="Klenk H.P."/>
            <person name="Lapidus A."/>
        </authorList>
    </citation>
    <scope>NUCLEOTIDE SEQUENCE [LARGE SCALE GENOMIC DNA]</scope>
    <source>
        <strain evidence="10">DSM 11204 / 1A</strain>
    </source>
</reference>
<keyword evidence="2 7" id="KW-0813">Transport</keyword>
<dbReference type="GO" id="GO:0055085">
    <property type="term" value="P:transmembrane transport"/>
    <property type="evidence" value="ECO:0007669"/>
    <property type="project" value="InterPro"/>
</dbReference>
<keyword evidence="6 7" id="KW-0472">Membrane</keyword>
<keyword evidence="10" id="KW-1185">Reference proteome</keyword>